<evidence type="ECO:0000259" key="2">
    <source>
        <dbReference type="Pfam" id="PF13968"/>
    </source>
</evidence>
<keyword evidence="4" id="KW-1185">Reference proteome</keyword>
<feature type="transmembrane region" description="Helical" evidence="1">
    <location>
        <begin position="442"/>
        <end position="461"/>
    </location>
</feature>
<proteinExistence type="predicted"/>
<protein>
    <recommendedName>
        <fullName evidence="2">DUF4220 domain-containing protein</fullName>
    </recommendedName>
</protein>
<feature type="transmembrane region" description="Helical" evidence="1">
    <location>
        <begin position="467"/>
        <end position="486"/>
    </location>
</feature>
<organism evidence="3 4">
    <name type="scientific">Digitaria exilis</name>
    <dbReference type="NCBI Taxonomy" id="1010633"/>
    <lineage>
        <taxon>Eukaryota</taxon>
        <taxon>Viridiplantae</taxon>
        <taxon>Streptophyta</taxon>
        <taxon>Embryophyta</taxon>
        <taxon>Tracheophyta</taxon>
        <taxon>Spermatophyta</taxon>
        <taxon>Magnoliopsida</taxon>
        <taxon>Liliopsida</taxon>
        <taxon>Poales</taxon>
        <taxon>Poaceae</taxon>
        <taxon>PACMAD clade</taxon>
        <taxon>Panicoideae</taxon>
        <taxon>Panicodae</taxon>
        <taxon>Paniceae</taxon>
        <taxon>Anthephorinae</taxon>
        <taxon>Digitaria</taxon>
    </lineage>
</organism>
<feature type="transmembrane region" description="Helical" evidence="1">
    <location>
        <begin position="378"/>
        <end position="402"/>
    </location>
</feature>
<dbReference type="AlphaFoldDB" id="A0A835AKY6"/>
<evidence type="ECO:0000256" key="1">
    <source>
        <dbReference type="SAM" id="Phobius"/>
    </source>
</evidence>
<dbReference type="InterPro" id="IPR007658">
    <property type="entry name" value="DUF594"/>
</dbReference>
<feature type="domain" description="DUF4220" evidence="2">
    <location>
        <begin position="176"/>
        <end position="520"/>
    </location>
</feature>
<keyword evidence="1" id="KW-0472">Membrane</keyword>
<evidence type="ECO:0000313" key="3">
    <source>
        <dbReference type="EMBL" id="KAF8658016.1"/>
    </source>
</evidence>
<name>A0A835AKY6_9POAL</name>
<keyword evidence="1" id="KW-1133">Transmembrane helix</keyword>
<accession>A0A835AKY6</accession>
<dbReference type="InterPro" id="IPR025315">
    <property type="entry name" value="DUF4220"/>
</dbReference>
<evidence type="ECO:0000313" key="4">
    <source>
        <dbReference type="Proteomes" id="UP000636709"/>
    </source>
</evidence>
<reference evidence="3" key="1">
    <citation type="submission" date="2020-07" db="EMBL/GenBank/DDBJ databases">
        <title>Genome sequence and genetic diversity analysis of an under-domesticated orphan crop, white fonio (Digitaria exilis).</title>
        <authorList>
            <person name="Bennetzen J.L."/>
            <person name="Chen S."/>
            <person name="Ma X."/>
            <person name="Wang X."/>
            <person name="Yssel A.E.J."/>
            <person name="Chaluvadi S.R."/>
            <person name="Johnson M."/>
            <person name="Gangashetty P."/>
            <person name="Hamidou F."/>
            <person name="Sanogo M.D."/>
            <person name="Zwaenepoel A."/>
            <person name="Wallace J."/>
            <person name="Van De Peer Y."/>
            <person name="Van Deynze A."/>
        </authorList>
    </citation>
    <scope>NUCLEOTIDE SEQUENCE</scope>
    <source>
        <tissue evidence="3">Leaves</tissue>
    </source>
</reference>
<dbReference type="EMBL" id="JACEFO010002484">
    <property type="protein sequence ID" value="KAF8658016.1"/>
    <property type="molecule type" value="Genomic_DNA"/>
</dbReference>
<dbReference type="Pfam" id="PF13968">
    <property type="entry name" value="DUF4220"/>
    <property type="match status" value="1"/>
</dbReference>
<keyword evidence="1" id="KW-0812">Transmembrane</keyword>
<dbReference type="PANTHER" id="PTHR31325">
    <property type="entry name" value="OS01G0798800 PROTEIN-RELATED"/>
    <property type="match status" value="1"/>
</dbReference>
<feature type="transmembrane region" description="Helical" evidence="1">
    <location>
        <begin position="48"/>
        <end position="69"/>
    </location>
</feature>
<dbReference type="OrthoDB" id="666337at2759"/>
<dbReference type="Pfam" id="PF04578">
    <property type="entry name" value="DUF594"/>
    <property type="match status" value="1"/>
</dbReference>
<gene>
    <name evidence="3" type="ORF">HU200_059478</name>
</gene>
<sequence>MMVIFLANNSSNSTNNNSYAGSGCDALLHPFVFNLTASYADQRNEATMVFTSVVMFMLAALFFNLNLFSRFSDVSAILNPTVRLFLSSSLSLFLPVMSYLFSEAKNEGAAAAMAASSSSYRQQLGGSGASATTELSLRARTILMWMLLVELLRKKVEAILVNVGVQFYSSTIDRASRIAWLGYLVFYNLSSTGKKAFYGTLWVLAAAKLLQRVAINELLKRSVAYGKNAEQLSWYMATIEKQHQLQEGYHLEMNKNVVITVGDIWKLDMKHLLRHDPPSLKRLCLSFALYKLLRRRLEDHPITDDETRCCRSLIFRGLRMELQRSADKSLPNHKDERSKEELKSTVVAVHLFQVFYEEVQFLCEYYHSVLPVVLSNPFFFVANYVLFPIVVWALCLLTFILCGNGDVVFAYHSITTDNYILSRGTLRIFGCLLKGIVYHPEVLFTAIDLAVTFLLLLTFFYEQVWEFLVFTLSNWLMVSLLCEYTSKPQWRRSRIRTGLICRILWVRRTMSRPNLCFKQLSVLGFGRWLPSMTVPKKKAVPMEVKRSIMDYLVAYVDGHAPPLSNGWSTIKHSCHYSSHQKQILLGACESKNVAEVILTWHIATSLMEVKYPPQLDKKKTKKKTTSAGCHRKVAMSLSGYAAYLVASYPELLPDSMEGTKRVYEEMKEELKEVLGGCWRYHVSLQRSRVDYRLLVDVDERLPEEEMKAVRKGAKLGKKLMAMAEEEGVDQVWELLAELWTELMVFMAPSSGELHVKAHKEALAMGGEFITVLWAMCMHTGITRPAVAPWEAEAEAAAAVVASGGSCASHSEEIIRPAV</sequence>
<dbReference type="Proteomes" id="UP000636709">
    <property type="component" value="Unassembled WGS sequence"/>
</dbReference>
<comment type="caution">
    <text evidence="3">The sequence shown here is derived from an EMBL/GenBank/DDBJ whole genome shotgun (WGS) entry which is preliminary data.</text>
</comment>